<reference evidence="2 3" key="1">
    <citation type="journal article" date="2021" name="Sci. Rep.">
        <title>The genome of the diatom Chaetoceros tenuissimus carries an ancient integrated fragment of an extant virus.</title>
        <authorList>
            <person name="Hongo Y."/>
            <person name="Kimura K."/>
            <person name="Takaki Y."/>
            <person name="Yoshida Y."/>
            <person name="Baba S."/>
            <person name="Kobayashi G."/>
            <person name="Nagasaki K."/>
            <person name="Hano T."/>
            <person name="Tomaru Y."/>
        </authorList>
    </citation>
    <scope>NUCLEOTIDE SEQUENCE [LARGE SCALE GENOMIC DNA]</scope>
    <source>
        <strain evidence="2 3">NIES-3715</strain>
    </source>
</reference>
<dbReference type="AlphaFoldDB" id="A0AAD3DB92"/>
<name>A0AAD3DB92_9STRA</name>
<dbReference type="PROSITE" id="PS50297">
    <property type="entry name" value="ANK_REP_REGION"/>
    <property type="match status" value="1"/>
</dbReference>
<evidence type="ECO:0000313" key="3">
    <source>
        <dbReference type="Proteomes" id="UP001054902"/>
    </source>
</evidence>
<proteinExistence type="predicted"/>
<dbReference type="EMBL" id="BLLK01000069">
    <property type="protein sequence ID" value="GFH59785.1"/>
    <property type="molecule type" value="Genomic_DNA"/>
</dbReference>
<dbReference type="InterPro" id="IPR002110">
    <property type="entry name" value="Ankyrin_rpt"/>
</dbReference>
<sequence>MIDPVRFSPQDEDSPIQETTLIVGDFQIHVELRQGEYDSLKEIEASITHQNQEIGHMSGCIISRPTTKHNFYTVGDSVTQELHEMTHTFCSSDGRIDRITSNLDEDSIYSGGFCHIHKVEIDVQYKGRDSGLFFLQNVLECLKELWVIVVMRPEPLTKSFSERMNVDLNSVYNGDTVLSDVEQARVNTLLEEAADKLCRYWARLGFQQAGRNREQFNAWFLTNTTFWNDIVHPSTGTTTLKSKDYVQEMNIHKPPPLHIPIGVHKELLDLITNKETMDKVKLRNQIKNLIIQRNASLHKSRALFVLAANEEYTTEEQDIDTMRLLKVLIHSTPSHVIQLDENGDTPLHVAAAALNLPVIECLLDYGAKTYVKDLDGNTPLQCLLKTLQGHQDFQSTFALDIPVKPSNILKKQECILLLMEKEDKRPLIDGWMSPRMLLALSKSADTTYSSLDNLHVEFRFEENGPTPFSTCCSRFGGIDHINYIPPDILRAKNPNGLYESFAIGWLMVWAAIVSLLEMGLVPTKSRVEEEIQRLCRQNVGNFDWRSWSHFQSKGGKIEYALDALLVQTSNVISKGDDGWEYYDFEDEFEALCKTPFDESFDIARVKILGLNDENMHQQPEGPYYVYFDNPYDAENK</sequence>
<dbReference type="SUPFAM" id="SSF48403">
    <property type="entry name" value="Ankyrin repeat"/>
    <property type="match status" value="1"/>
</dbReference>
<dbReference type="Gene3D" id="1.25.40.20">
    <property type="entry name" value="Ankyrin repeat-containing domain"/>
    <property type="match status" value="1"/>
</dbReference>
<evidence type="ECO:0000313" key="2">
    <source>
        <dbReference type="EMBL" id="GFH59785.1"/>
    </source>
</evidence>
<keyword evidence="1" id="KW-0040">ANK repeat</keyword>
<comment type="caution">
    <text evidence="2">The sequence shown here is derived from an EMBL/GenBank/DDBJ whole genome shotgun (WGS) entry which is preliminary data.</text>
</comment>
<dbReference type="Pfam" id="PF00023">
    <property type="entry name" value="Ank"/>
    <property type="match status" value="1"/>
</dbReference>
<feature type="repeat" description="ANK" evidence="1">
    <location>
        <begin position="342"/>
        <end position="374"/>
    </location>
</feature>
<protein>
    <submittedName>
        <fullName evidence="2">Uncharacterized protein</fullName>
    </submittedName>
</protein>
<accession>A0AAD3DB92</accession>
<dbReference type="Proteomes" id="UP001054902">
    <property type="component" value="Unassembled WGS sequence"/>
</dbReference>
<evidence type="ECO:0000256" key="1">
    <source>
        <dbReference type="PROSITE-ProRule" id="PRU00023"/>
    </source>
</evidence>
<gene>
    <name evidence="2" type="ORF">CTEN210_16261</name>
</gene>
<dbReference type="PROSITE" id="PS50088">
    <property type="entry name" value="ANK_REPEAT"/>
    <property type="match status" value="1"/>
</dbReference>
<dbReference type="SMART" id="SM00248">
    <property type="entry name" value="ANK"/>
    <property type="match status" value="1"/>
</dbReference>
<dbReference type="InterPro" id="IPR036770">
    <property type="entry name" value="Ankyrin_rpt-contain_sf"/>
</dbReference>
<keyword evidence="3" id="KW-1185">Reference proteome</keyword>
<organism evidence="2 3">
    <name type="scientific">Chaetoceros tenuissimus</name>
    <dbReference type="NCBI Taxonomy" id="426638"/>
    <lineage>
        <taxon>Eukaryota</taxon>
        <taxon>Sar</taxon>
        <taxon>Stramenopiles</taxon>
        <taxon>Ochrophyta</taxon>
        <taxon>Bacillariophyta</taxon>
        <taxon>Coscinodiscophyceae</taxon>
        <taxon>Chaetocerotophycidae</taxon>
        <taxon>Chaetocerotales</taxon>
        <taxon>Chaetocerotaceae</taxon>
        <taxon>Chaetoceros</taxon>
    </lineage>
</organism>